<dbReference type="GO" id="GO:0005975">
    <property type="term" value="P:carbohydrate metabolic process"/>
    <property type="evidence" value="ECO:0007669"/>
    <property type="project" value="InterPro"/>
</dbReference>
<gene>
    <name evidence="5" type="ORF">IAA97_09355</name>
</gene>
<dbReference type="Gene3D" id="2.160.20.10">
    <property type="entry name" value="Single-stranded right-handed beta-helix, Pectin lyase-like"/>
    <property type="match status" value="1"/>
</dbReference>
<dbReference type="EMBL" id="JADIMT010000104">
    <property type="protein sequence ID" value="MBO8437168.1"/>
    <property type="molecule type" value="Genomic_DNA"/>
</dbReference>
<comment type="caution">
    <text evidence="5">The sequence shown here is derived from an EMBL/GenBank/DDBJ whole genome shotgun (WGS) entry which is preliminary data.</text>
</comment>
<dbReference type="Proteomes" id="UP000823615">
    <property type="component" value="Unassembled WGS sequence"/>
</dbReference>
<dbReference type="GO" id="GO:0004650">
    <property type="term" value="F:polygalacturonase activity"/>
    <property type="evidence" value="ECO:0007669"/>
    <property type="project" value="InterPro"/>
</dbReference>
<dbReference type="Pfam" id="PF00295">
    <property type="entry name" value="Glyco_hydro_28"/>
    <property type="match status" value="1"/>
</dbReference>
<protein>
    <submittedName>
        <fullName evidence="5">Glycoside hydrolase family 28 protein</fullName>
    </submittedName>
</protein>
<reference evidence="5" key="2">
    <citation type="journal article" date="2021" name="PeerJ">
        <title>Extensive microbial diversity within the chicken gut microbiome revealed by metagenomics and culture.</title>
        <authorList>
            <person name="Gilroy R."/>
            <person name="Ravi A."/>
            <person name="Getino M."/>
            <person name="Pursley I."/>
            <person name="Horton D.L."/>
            <person name="Alikhan N.F."/>
            <person name="Baker D."/>
            <person name="Gharbi K."/>
            <person name="Hall N."/>
            <person name="Watson M."/>
            <person name="Adriaenssens E.M."/>
            <person name="Foster-Nyarko E."/>
            <person name="Jarju S."/>
            <person name="Secka A."/>
            <person name="Antonio M."/>
            <person name="Oren A."/>
            <person name="Chaudhuri R.R."/>
            <person name="La Ragione R."/>
            <person name="Hildebrand F."/>
            <person name="Pallen M.J."/>
        </authorList>
    </citation>
    <scope>NUCLEOTIDE SEQUENCE</scope>
    <source>
        <strain evidence="5">7293</strain>
    </source>
</reference>
<evidence type="ECO:0000313" key="6">
    <source>
        <dbReference type="Proteomes" id="UP000823615"/>
    </source>
</evidence>
<evidence type="ECO:0000256" key="2">
    <source>
        <dbReference type="ARBA" id="ARBA00022801"/>
    </source>
</evidence>
<reference evidence="5" key="1">
    <citation type="submission" date="2020-10" db="EMBL/GenBank/DDBJ databases">
        <authorList>
            <person name="Gilroy R."/>
        </authorList>
    </citation>
    <scope>NUCLEOTIDE SEQUENCE</scope>
    <source>
        <strain evidence="5">7293</strain>
    </source>
</reference>
<dbReference type="InterPro" id="IPR000743">
    <property type="entry name" value="Glyco_hydro_28"/>
</dbReference>
<dbReference type="PANTHER" id="PTHR31339">
    <property type="entry name" value="PECTIN LYASE-RELATED"/>
    <property type="match status" value="1"/>
</dbReference>
<dbReference type="SMART" id="SM00710">
    <property type="entry name" value="PbH1"/>
    <property type="match status" value="5"/>
</dbReference>
<dbReference type="InterPro" id="IPR006626">
    <property type="entry name" value="PbH1"/>
</dbReference>
<dbReference type="PANTHER" id="PTHR31339:SF0">
    <property type="entry name" value="PECTIN LYASE-LIKE SUPERFAMILY PROTEIN"/>
    <property type="match status" value="1"/>
</dbReference>
<dbReference type="InterPro" id="IPR051801">
    <property type="entry name" value="GH28_Enzymes"/>
</dbReference>
<organism evidence="5 6">
    <name type="scientific">Candidatus Ornithospirochaeta stercoripullorum</name>
    <dbReference type="NCBI Taxonomy" id="2840899"/>
    <lineage>
        <taxon>Bacteria</taxon>
        <taxon>Pseudomonadati</taxon>
        <taxon>Spirochaetota</taxon>
        <taxon>Spirochaetia</taxon>
        <taxon>Spirochaetales</taxon>
        <taxon>Spirochaetaceae</taxon>
        <taxon>Spirochaetaceae incertae sedis</taxon>
        <taxon>Candidatus Ornithospirochaeta</taxon>
    </lineage>
</organism>
<dbReference type="SUPFAM" id="SSF51126">
    <property type="entry name" value="Pectin lyase-like"/>
    <property type="match status" value="1"/>
</dbReference>
<comment type="similarity">
    <text evidence="1 4">Belongs to the glycosyl hydrolase 28 family.</text>
</comment>
<sequence>MDYNILDYGAVGDGKTDDVKSIQNAIDTACGNGGGRVVLDGERVYLSSSIILKKGVELHVCRGSKLLATPVLENYFHPNEGRKDEGVSIAGTPVTLKPSYAFIYAYDADSIAISGDGEIDGNCYAFVRRVSQYYVTGDFYPRPTMIYLEKCSHVTVRDITLRNAPFWTLHPAGCYDVLISHIRILNPLDVANSDGIDPDHSANVRIIGCHVEAADDCICLKSSAGNMEYGPTENVVIADCTLKSTSAALKIGTEGTGDFKNIIVHGVTISGTNRGISIQIRDKGCVKNAIFSDIMIETRRFAPCWWGTAEPIAVTSINRVPDTESGTIENIVFENIYASGENGVFIHGCHKVKNVRMRNVHIEMKTSSKWEKGLYDYRPGEGTEVVSHSASAFYITGVEGLLLEDCSAVFKDNGGGAFAKALEVNDTTGFENRNFASQGVDGLI</sequence>
<evidence type="ECO:0000256" key="1">
    <source>
        <dbReference type="ARBA" id="ARBA00008834"/>
    </source>
</evidence>
<dbReference type="InterPro" id="IPR011050">
    <property type="entry name" value="Pectin_lyase_fold/virulence"/>
</dbReference>
<dbReference type="InterPro" id="IPR012334">
    <property type="entry name" value="Pectin_lyas_fold"/>
</dbReference>
<keyword evidence="3 4" id="KW-0326">Glycosidase</keyword>
<accession>A0A9D9H6Z2</accession>
<evidence type="ECO:0000313" key="5">
    <source>
        <dbReference type="EMBL" id="MBO8437168.1"/>
    </source>
</evidence>
<evidence type="ECO:0000256" key="4">
    <source>
        <dbReference type="RuleBase" id="RU361169"/>
    </source>
</evidence>
<keyword evidence="2 4" id="KW-0378">Hydrolase</keyword>
<evidence type="ECO:0000256" key="3">
    <source>
        <dbReference type="ARBA" id="ARBA00023295"/>
    </source>
</evidence>
<name>A0A9D9H6Z2_9SPIO</name>
<proteinExistence type="inferred from homology"/>
<dbReference type="AlphaFoldDB" id="A0A9D9H6Z2"/>